<dbReference type="AlphaFoldDB" id="M8AU43"/>
<dbReference type="InterPro" id="IPR036638">
    <property type="entry name" value="HLH_DNA-bd_sf"/>
</dbReference>
<dbReference type="GO" id="GO:0046983">
    <property type="term" value="F:protein dimerization activity"/>
    <property type="evidence" value="ECO:0007669"/>
    <property type="project" value="InterPro"/>
</dbReference>
<evidence type="ECO:0000256" key="1">
    <source>
        <dbReference type="ARBA" id="ARBA00005510"/>
    </source>
</evidence>
<protein>
    <recommendedName>
        <fullName evidence="5">BHLH domain-containing protein</fullName>
    </recommendedName>
</protein>
<dbReference type="SUPFAM" id="SSF47459">
    <property type="entry name" value="HLH, helix-loop-helix DNA-binding domain"/>
    <property type="match status" value="1"/>
</dbReference>
<keyword evidence="3" id="KW-0804">Transcription</keyword>
<proteinExistence type="inferred from homology"/>
<comment type="similarity">
    <text evidence="1">Belongs to the bHLH protein family.</text>
</comment>
<organism evidence="4">
    <name type="scientific">Aegilops tauschii</name>
    <name type="common">Tausch's goatgrass</name>
    <name type="synonym">Aegilops squarrosa</name>
    <dbReference type="NCBI Taxonomy" id="37682"/>
    <lineage>
        <taxon>Eukaryota</taxon>
        <taxon>Viridiplantae</taxon>
        <taxon>Streptophyta</taxon>
        <taxon>Embryophyta</taxon>
        <taxon>Tracheophyta</taxon>
        <taxon>Spermatophyta</taxon>
        <taxon>Magnoliopsida</taxon>
        <taxon>Liliopsida</taxon>
        <taxon>Poales</taxon>
        <taxon>Poaceae</taxon>
        <taxon>BOP clade</taxon>
        <taxon>Pooideae</taxon>
        <taxon>Triticodae</taxon>
        <taxon>Triticeae</taxon>
        <taxon>Triticinae</taxon>
        <taxon>Aegilops</taxon>
    </lineage>
</organism>
<evidence type="ECO:0000256" key="3">
    <source>
        <dbReference type="ARBA" id="ARBA00023163"/>
    </source>
</evidence>
<keyword evidence="2" id="KW-0805">Transcription regulation</keyword>
<accession>M8AU43</accession>
<reference evidence="4" key="1">
    <citation type="submission" date="2015-06" db="UniProtKB">
        <authorList>
            <consortium name="EnsemblPlants"/>
        </authorList>
    </citation>
    <scope>IDENTIFICATION</scope>
</reference>
<evidence type="ECO:0008006" key="5">
    <source>
        <dbReference type="Google" id="ProtNLM"/>
    </source>
</evidence>
<evidence type="ECO:0000256" key="2">
    <source>
        <dbReference type="ARBA" id="ARBA00023015"/>
    </source>
</evidence>
<sequence>MALRDVIPGGRHSAVDEVILLREAMDYAVHLCAQVDVLRRLSEAVKRSSSMARLVAQRRAEIPGLSVHLEKKRHYLV</sequence>
<dbReference type="EnsemblPlants" id="EMT05195">
    <property type="protein sequence ID" value="EMT05195"/>
    <property type="gene ID" value="F775_01124"/>
</dbReference>
<name>M8AU43_AEGTA</name>
<evidence type="ECO:0000313" key="4">
    <source>
        <dbReference type="EnsemblPlants" id="EMT05195"/>
    </source>
</evidence>